<dbReference type="GeneID" id="97490676"/>
<reference evidence="1" key="2">
    <citation type="submission" date="2020-09" db="EMBL/GenBank/DDBJ databases">
        <authorList>
            <person name="Sun Q."/>
            <person name="Ohkuma M."/>
        </authorList>
    </citation>
    <scope>NUCLEOTIDE SEQUENCE</scope>
    <source>
        <strain evidence="1">JCM 4434</strain>
    </source>
</reference>
<reference evidence="1" key="1">
    <citation type="journal article" date="2014" name="Int. J. Syst. Evol. Microbiol.">
        <title>Complete genome sequence of Corynebacterium casei LMG S-19264T (=DSM 44701T), isolated from a smear-ripened cheese.</title>
        <authorList>
            <consortium name="US DOE Joint Genome Institute (JGI-PGF)"/>
            <person name="Walter F."/>
            <person name="Albersmeier A."/>
            <person name="Kalinowski J."/>
            <person name="Ruckert C."/>
        </authorList>
    </citation>
    <scope>NUCLEOTIDE SEQUENCE</scope>
    <source>
        <strain evidence="1">JCM 4434</strain>
    </source>
</reference>
<name>A0A8H9HZN3_KITAU</name>
<protein>
    <submittedName>
        <fullName evidence="1">Uncharacterized protein</fullName>
    </submittedName>
</protein>
<proteinExistence type="predicted"/>
<dbReference type="EMBL" id="BMUB01000043">
    <property type="protein sequence ID" value="GGV07125.1"/>
    <property type="molecule type" value="Genomic_DNA"/>
</dbReference>
<sequence length="87" mass="9746">MGSPVALLLAATFPGGPRLERHLHKEFDGYRTRGEWFDFGDQDPIAEVAAAVEAYEPEPGHEDRAGRYRDAGPPLTRWHFNRSVLGI</sequence>
<comment type="caution">
    <text evidence="1">The sequence shown here is derived from an EMBL/GenBank/DDBJ whole genome shotgun (WGS) entry which is preliminary data.</text>
</comment>
<evidence type="ECO:0000313" key="2">
    <source>
        <dbReference type="Proteomes" id="UP000610124"/>
    </source>
</evidence>
<gene>
    <name evidence="1" type="ORF">GCM10010502_72830</name>
</gene>
<accession>A0A8H9HZN3</accession>
<organism evidence="1 2">
    <name type="scientific">Kitasatospora aureofaciens</name>
    <name type="common">Streptomyces aureofaciens</name>
    <dbReference type="NCBI Taxonomy" id="1894"/>
    <lineage>
        <taxon>Bacteria</taxon>
        <taxon>Bacillati</taxon>
        <taxon>Actinomycetota</taxon>
        <taxon>Actinomycetes</taxon>
        <taxon>Kitasatosporales</taxon>
        <taxon>Streptomycetaceae</taxon>
        <taxon>Kitasatospora</taxon>
    </lineage>
</organism>
<dbReference type="Proteomes" id="UP000610124">
    <property type="component" value="Unassembled WGS sequence"/>
</dbReference>
<evidence type="ECO:0000313" key="1">
    <source>
        <dbReference type="EMBL" id="GGV07125.1"/>
    </source>
</evidence>
<dbReference type="Pfam" id="PF13455">
    <property type="entry name" value="MUG113"/>
    <property type="match status" value="1"/>
</dbReference>
<dbReference type="RefSeq" id="WP_359815610.1">
    <property type="nucleotide sequence ID" value="NZ_BMUB01000043.1"/>
</dbReference>
<dbReference type="AlphaFoldDB" id="A0A8H9HZN3"/>